<organism evidence="2 3">
    <name type="scientific">Cyclospora cayetanensis</name>
    <dbReference type="NCBI Taxonomy" id="88456"/>
    <lineage>
        <taxon>Eukaryota</taxon>
        <taxon>Sar</taxon>
        <taxon>Alveolata</taxon>
        <taxon>Apicomplexa</taxon>
        <taxon>Conoidasida</taxon>
        <taxon>Coccidia</taxon>
        <taxon>Eucoccidiorida</taxon>
        <taxon>Eimeriorina</taxon>
        <taxon>Eimeriidae</taxon>
        <taxon>Cyclospora</taxon>
    </lineage>
</organism>
<dbReference type="VEuPathDB" id="ToxoDB:LOC34621804"/>
<dbReference type="AlphaFoldDB" id="A0A1D3CVU6"/>
<evidence type="ECO:0000313" key="3">
    <source>
        <dbReference type="Proteomes" id="UP000095192"/>
    </source>
</evidence>
<comment type="caution">
    <text evidence="2">The sequence shown here is derived from an EMBL/GenBank/DDBJ whole genome shotgun (WGS) entry which is preliminary data.</text>
</comment>
<feature type="compositionally biased region" description="Basic and acidic residues" evidence="1">
    <location>
        <begin position="95"/>
        <end position="104"/>
    </location>
</feature>
<keyword evidence="3" id="KW-1185">Reference proteome</keyword>
<reference evidence="2 3" key="1">
    <citation type="journal article" date="2016" name="BMC Genomics">
        <title>Comparative genomics reveals Cyclospora cayetanensis possesses coccidia-like metabolism and invasion components but unique surface antigens.</title>
        <authorList>
            <person name="Liu S."/>
            <person name="Wang L."/>
            <person name="Zheng H."/>
            <person name="Xu Z."/>
            <person name="Roellig D.M."/>
            <person name="Li N."/>
            <person name="Frace M.A."/>
            <person name="Tang K."/>
            <person name="Arrowood M.J."/>
            <person name="Moss D.M."/>
            <person name="Zhang L."/>
            <person name="Feng Y."/>
            <person name="Xiao L."/>
        </authorList>
    </citation>
    <scope>NUCLEOTIDE SEQUENCE [LARGE SCALE GENOMIC DNA]</scope>
    <source>
        <strain evidence="2 3">CHN_HEN01</strain>
    </source>
</reference>
<feature type="compositionally biased region" description="Basic and acidic residues" evidence="1">
    <location>
        <begin position="54"/>
        <end position="83"/>
    </location>
</feature>
<evidence type="ECO:0000313" key="2">
    <source>
        <dbReference type="EMBL" id="OEH75332.1"/>
    </source>
</evidence>
<feature type="region of interest" description="Disordered" evidence="1">
    <location>
        <begin position="48"/>
        <end position="104"/>
    </location>
</feature>
<dbReference type="EMBL" id="JROU02001758">
    <property type="protein sequence ID" value="OEH75332.1"/>
    <property type="molecule type" value="Genomic_DNA"/>
</dbReference>
<dbReference type="InParanoid" id="A0A1D3CVU6"/>
<gene>
    <name evidence="2" type="ORF">cyc_05454</name>
</gene>
<dbReference type="Proteomes" id="UP000095192">
    <property type="component" value="Unassembled WGS sequence"/>
</dbReference>
<sequence>MPQQYSSSSSISNRSTSRWVISGAFLLPLSLYSGSGISHSRLAALSAQQKQQQQKKEKEIVQRRRANQEKQRQRLLQQKEERRQAKKSRQQQQHEQLEDKDQDEEMHARLWGRWDDPPLSEDEFLEAFGVDASSLEDKEEAAEGAPAPSGSSKSGAKKKKGGGKGSGVASSGSACDGDAQQLPQDLSSMDLPEPANYAEAVEAAAEAEQRAMAAIRVAGASRSVAESAALLLPHLEGECLERATEASQDIGRRKPGDKYTLVPVEGMPPLEALPIFRQPRSRAAGKAAKGVEAVAAASTAAAAAKAAAAEAALGAPPPAACTPFPLVKVLVLTPDRIIPPASVSLLAKLPDRKSLTARLLETFLTPTFRLLSAVQYAPRLLSASLRAKQQQLLGILRLCCAEGRHQQLLRGLLQQHVKQKGNEGETS</sequence>
<evidence type="ECO:0000256" key="1">
    <source>
        <dbReference type="SAM" id="MobiDB-lite"/>
    </source>
</evidence>
<feature type="compositionally biased region" description="Low complexity" evidence="1">
    <location>
        <begin position="143"/>
        <end position="154"/>
    </location>
</feature>
<name>A0A1D3CVU6_9EIME</name>
<protein>
    <submittedName>
        <fullName evidence="2">Uncharacterized protein</fullName>
    </submittedName>
</protein>
<proteinExistence type="predicted"/>
<dbReference type="VEuPathDB" id="ToxoDB:cyc_05454"/>
<accession>A0A1D3CVU6</accession>
<feature type="region of interest" description="Disordered" evidence="1">
    <location>
        <begin position="136"/>
        <end position="190"/>
    </location>
</feature>